<protein>
    <submittedName>
        <fullName evidence="2">DJ-1/PfpI family protein</fullName>
    </submittedName>
</protein>
<name>A0ABX7M566_9RHOO</name>
<dbReference type="SUPFAM" id="SSF52317">
    <property type="entry name" value="Class I glutamine amidotransferase-like"/>
    <property type="match status" value="1"/>
</dbReference>
<proteinExistence type="predicted"/>
<accession>A0ABX7M566</accession>
<sequence>MTLCIGLYLFDDVEILDFAGPLEVFSTASRVFARLHPGAPPPFCTALIGREPSIRARGGLRVTLPHRIDDHPPLDLLLVPGGVVDAELERPEVVTWIGAQAARNGRIASVCTGAFLLGEAGLLDRRRCTTHWEDVAALRSRYPNAHVVTDSRFVDDGPIITSAGISAGLDMSLYLVARLADRSLAVRTARQMDYAWQGSPESGTQ</sequence>
<gene>
    <name evidence="2" type="ORF">JY500_21010</name>
</gene>
<dbReference type="CDD" id="cd03139">
    <property type="entry name" value="GATase1_PfpI_2"/>
    <property type="match status" value="1"/>
</dbReference>
<reference evidence="2 3" key="1">
    <citation type="submission" date="2021-02" db="EMBL/GenBank/DDBJ databases">
        <title>Niveibacterium changnyeongensis HC41.</title>
        <authorList>
            <person name="Kang M."/>
        </authorList>
    </citation>
    <scope>NUCLEOTIDE SEQUENCE [LARGE SCALE GENOMIC DNA]</scope>
    <source>
        <strain evidence="2 3">HC41</strain>
    </source>
</reference>
<keyword evidence="3" id="KW-1185">Reference proteome</keyword>
<dbReference type="Gene3D" id="3.40.50.880">
    <property type="match status" value="1"/>
</dbReference>
<dbReference type="InterPro" id="IPR052158">
    <property type="entry name" value="INH-QAR"/>
</dbReference>
<dbReference type="PANTHER" id="PTHR43130">
    <property type="entry name" value="ARAC-FAMILY TRANSCRIPTIONAL REGULATOR"/>
    <property type="match status" value="1"/>
</dbReference>
<feature type="domain" description="DJ-1/PfpI" evidence="1">
    <location>
        <begin position="7"/>
        <end position="176"/>
    </location>
</feature>
<dbReference type="InterPro" id="IPR029062">
    <property type="entry name" value="Class_I_gatase-like"/>
</dbReference>
<evidence type="ECO:0000313" key="3">
    <source>
        <dbReference type="Proteomes" id="UP000663570"/>
    </source>
</evidence>
<evidence type="ECO:0000259" key="1">
    <source>
        <dbReference type="Pfam" id="PF01965"/>
    </source>
</evidence>
<dbReference type="EMBL" id="CP071060">
    <property type="protein sequence ID" value="QSI76896.1"/>
    <property type="molecule type" value="Genomic_DNA"/>
</dbReference>
<dbReference type="PANTHER" id="PTHR43130:SF14">
    <property type="entry name" value="DJ-1_PFPI DOMAIN-CONTAINING PROTEIN"/>
    <property type="match status" value="1"/>
</dbReference>
<organism evidence="2 3">
    <name type="scientific">Niveibacterium microcysteis</name>
    <dbReference type="NCBI Taxonomy" id="2811415"/>
    <lineage>
        <taxon>Bacteria</taxon>
        <taxon>Pseudomonadati</taxon>
        <taxon>Pseudomonadota</taxon>
        <taxon>Betaproteobacteria</taxon>
        <taxon>Rhodocyclales</taxon>
        <taxon>Rhodocyclaceae</taxon>
        <taxon>Niveibacterium</taxon>
    </lineage>
</organism>
<dbReference type="Pfam" id="PF01965">
    <property type="entry name" value="DJ-1_PfpI"/>
    <property type="match status" value="1"/>
</dbReference>
<dbReference type="InterPro" id="IPR002818">
    <property type="entry name" value="DJ-1/PfpI"/>
</dbReference>
<evidence type="ECO:0000313" key="2">
    <source>
        <dbReference type="EMBL" id="QSI76896.1"/>
    </source>
</evidence>
<dbReference type="Proteomes" id="UP000663570">
    <property type="component" value="Chromosome"/>
</dbReference>
<dbReference type="RefSeq" id="WP_206254486.1">
    <property type="nucleotide sequence ID" value="NZ_CP071060.1"/>
</dbReference>